<protein>
    <submittedName>
        <fullName evidence="2">Uncharacterized protein</fullName>
    </submittedName>
</protein>
<dbReference type="STRING" id="927083.DB32_001960"/>
<evidence type="ECO:0000313" key="2">
    <source>
        <dbReference type="EMBL" id="AKF04811.1"/>
    </source>
</evidence>
<dbReference type="EMBL" id="CP011125">
    <property type="protein sequence ID" value="AKF04811.1"/>
    <property type="molecule type" value="Genomic_DNA"/>
</dbReference>
<organism evidence="2 3">
    <name type="scientific">Sandaracinus amylolyticus</name>
    <dbReference type="NCBI Taxonomy" id="927083"/>
    <lineage>
        <taxon>Bacteria</taxon>
        <taxon>Pseudomonadati</taxon>
        <taxon>Myxococcota</taxon>
        <taxon>Polyangia</taxon>
        <taxon>Polyangiales</taxon>
        <taxon>Sandaracinaceae</taxon>
        <taxon>Sandaracinus</taxon>
    </lineage>
</organism>
<gene>
    <name evidence="2" type="ORF">DB32_001960</name>
</gene>
<dbReference type="AlphaFoldDB" id="A0A0F6W182"/>
<dbReference type="InterPro" id="IPR021458">
    <property type="entry name" value="Rv0495c"/>
</dbReference>
<dbReference type="Pfam" id="PF11307">
    <property type="entry name" value="DUF3109"/>
    <property type="match status" value="1"/>
</dbReference>
<sequence length="215" mass="24333">MPDVRALSRPYPSRDHAPVLTHVDTAIFGARYFTRCLAHPTCRDWCCSHGVDVDEANVARLLEHADVIERFTGIDRARWFRDDVTHDAEFPSGAYRRTRVEDGACVFLDRTSRGCRIHAFCVAAGHDYHALKPIVSTLFPLTFDEGLLHASDEVHDHTLVCLDAPETRPPSPTLYRGVRDELRFYFGEALIAELDALEASHVPRTEPTRLRVLRG</sequence>
<keyword evidence="3" id="KW-1185">Reference proteome</keyword>
<dbReference type="KEGG" id="samy:DB32_001960"/>
<dbReference type="Proteomes" id="UP000034883">
    <property type="component" value="Chromosome"/>
</dbReference>
<name>A0A0F6W182_9BACT</name>
<reference evidence="2 3" key="1">
    <citation type="submission" date="2015-03" db="EMBL/GenBank/DDBJ databases">
        <title>Genome assembly of Sandaracinus amylolyticus DSM 53668.</title>
        <authorList>
            <person name="Sharma G."/>
            <person name="Subramanian S."/>
        </authorList>
    </citation>
    <scope>NUCLEOTIDE SEQUENCE [LARGE SCALE GENOMIC DNA]</scope>
    <source>
        <strain evidence="2 3">DSM 53668</strain>
    </source>
</reference>
<evidence type="ECO:0000313" key="3">
    <source>
        <dbReference type="Proteomes" id="UP000034883"/>
    </source>
</evidence>
<dbReference type="OrthoDB" id="3394274at2"/>
<proteinExistence type="inferred from homology"/>
<comment type="similarity">
    <text evidence="1">Belongs to the Rv0495c family.</text>
</comment>
<evidence type="ECO:0000256" key="1">
    <source>
        <dbReference type="ARBA" id="ARBA00093770"/>
    </source>
</evidence>
<accession>A0A0F6W182</accession>